<evidence type="ECO:0000256" key="4">
    <source>
        <dbReference type="ARBA" id="ARBA00023157"/>
    </source>
</evidence>
<dbReference type="Proteomes" id="UP000694421">
    <property type="component" value="Unplaced"/>
</dbReference>
<protein>
    <recommendedName>
        <fullName evidence="5">C-type lectin domain-containing protein</fullName>
    </recommendedName>
</protein>
<keyword evidence="3" id="KW-0430">Lectin</keyword>
<keyword evidence="7" id="KW-1185">Reference proteome</keyword>
<keyword evidence="4" id="KW-1015">Disulfide bond</keyword>
<evidence type="ECO:0000256" key="2">
    <source>
        <dbReference type="ARBA" id="ARBA00022525"/>
    </source>
</evidence>
<evidence type="ECO:0000259" key="5">
    <source>
        <dbReference type="PROSITE" id="PS50041"/>
    </source>
</evidence>
<dbReference type="InterPro" id="IPR016187">
    <property type="entry name" value="CTDL_fold"/>
</dbReference>
<evidence type="ECO:0000313" key="6">
    <source>
        <dbReference type="Ensembl" id="ENSSMRP00000030569.1"/>
    </source>
</evidence>
<evidence type="ECO:0000256" key="3">
    <source>
        <dbReference type="ARBA" id="ARBA00022734"/>
    </source>
</evidence>
<evidence type="ECO:0000313" key="7">
    <source>
        <dbReference type="Proteomes" id="UP000694421"/>
    </source>
</evidence>
<dbReference type="GeneTree" id="ENSGT01030000234575"/>
<dbReference type="CDD" id="cd03590">
    <property type="entry name" value="CLECT_DC-SIGN_like"/>
    <property type="match status" value="1"/>
</dbReference>
<dbReference type="SMART" id="SM00034">
    <property type="entry name" value="CLECT"/>
    <property type="match status" value="1"/>
</dbReference>
<dbReference type="Pfam" id="PF00059">
    <property type="entry name" value="Lectin_C"/>
    <property type="match status" value="1"/>
</dbReference>
<dbReference type="Ensembl" id="ENSSMRT00000035658.1">
    <property type="protein sequence ID" value="ENSSMRP00000030569.1"/>
    <property type="gene ID" value="ENSSMRG00000023426.1"/>
</dbReference>
<dbReference type="InterPro" id="IPR050111">
    <property type="entry name" value="C-type_lectin/snaclec_domain"/>
</dbReference>
<dbReference type="GO" id="GO:0030246">
    <property type="term" value="F:carbohydrate binding"/>
    <property type="evidence" value="ECO:0007669"/>
    <property type="project" value="UniProtKB-KW"/>
</dbReference>
<keyword evidence="2" id="KW-0964">Secreted</keyword>
<dbReference type="SUPFAM" id="SSF56436">
    <property type="entry name" value="C-type lectin-like"/>
    <property type="match status" value="1"/>
</dbReference>
<reference evidence="6" key="2">
    <citation type="submission" date="2025-09" db="UniProtKB">
        <authorList>
            <consortium name="Ensembl"/>
        </authorList>
    </citation>
    <scope>IDENTIFICATION</scope>
</reference>
<dbReference type="AlphaFoldDB" id="A0A8D0EDL5"/>
<dbReference type="PANTHER" id="PTHR22803">
    <property type="entry name" value="MANNOSE, PHOSPHOLIPASE, LECTIN RECEPTOR RELATED"/>
    <property type="match status" value="1"/>
</dbReference>
<feature type="domain" description="C-type lectin" evidence="5">
    <location>
        <begin position="38"/>
        <end position="155"/>
    </location>
</feature>
<dbReference type="Gene3D" id="3.10.100.10">
    <property type="entry name" value="Mannose-Binding Protein A, subunit A"/>
    <property type="match status" value="1"/>
</dbReference>
<dbReference type="PROSITE" id="PS50041">
    <property type="entry name" value="C_TYPE_LECTIN_2"/>
    <property type="match status" value="1"/>
</dbReference>
<dbReference type="OMA" id="GRNYCIG"/>
<reference evidence="6" key="1">
    <citation type="submission" date="2025-08" db="UniProtKB">
        <authorList>
            <consortium name="Ensembl"/>
        </authorList>
    </citation>
    <scope>IDENTIFICATION</scope>
</reference>
<dbReference type="GO" id="GO:0005576">
    <property type="term" value="C:extracellular region"/>
    <property type="evidence" value="ECO:0007669"/>
    <property type="project" value="UniProtKB-SubCell"/>
</dbReference>
<organism evidence="6 7">
    <name type="scientific">Salvator merianae</name>
    <name type="common">Argentine black and white tegu</name>
    <name type="synonym">Tupinambis merianae</name>
    <dbReference type="NCBI Taxonomy" id="96440"/>
    <lineage>
        <taxon>Eukaryota</taxon>
        <taxon>Metazoa</taxon>
        <taxon>Chordata</taxon>
        <taxon>Craniata</taxon>
        <taxon>Vertebrata</taxon>
        <taxon>Euteleostomi</taxon>
        <taxon>Lepidosauria</taxon>
        <taxon>Squamata</taxon>
        <taxon>Bifurcata</taxon>
        <taxon>Unidentata</taxon>
        <taxon>Episquamata</taxon>
        <taxon>Laterata</taxon>
        <taxon>Teiioidea</taxon>
        <taxon>Teiidae</taxon>
        <taxon>Salvator</taxon>
    </lineage>
</organism>
<dbReference type="InterPro" id="IPR016186">
    <property type="entry name" value="C-type_lectin-like/link_sf"/>
</dbReference>
<evidence type="ECO:0000256" key="1">
    <source>
        <dbReference type="ARBA" id="ARBA00004613"/>
    </source>
</evidence>
<dbReference type="InterPro" id="IPR001304">
    <property type="entry name" value="C-type_lectin-like"/>
</dbReference>
<name>A0A8D0EDL5_SALMN</name>
<comment type="subcellular location">
    <subcellularLocation>
        <location evidence="1">Secreted</location>
    </subcellularLocation>
</comment>
<sequence length="169" mass="19878">MLKGRFGSQLSGNWHCLLRRTEGKEQKLSCCMEGWERFESNCYYFSRNTSIWNDSKTKCNEMGSGLVVINTPAEQEFLMKYIYNNTVARTKMNFCIGLYEKTKDRWLWVDGTPLNSTQAFWRNGEPNRKDENCAVMHIDKETQAKKNWNDVQCDRDSHHYICETMVISS</sequence>
<proteinExistence type="predicted"/>
<dbReference type="InterPro" id="IPR033989">
    <property type="entry name" value="CD209-like_CTLD"/>
</dbReference>
<accession>A0A8D0EDL5</accession>